<dbReference type="AlphaFoldDB" id="A0A7W0HQ18"/>
<keyword evidence="4" id="KW-1185">Reference proteome</keyword>
<keyword evidence="1" id="KW-0547">Nucleotide-binding</keyword>
<accession>A0A7W0HQ18</accession>
<dbReference type="GO" id="GO:0046872">
    <property type="term" value="F:metal ion binding"/>
    <property type="evidence" value="ECO:0007669"/>
    <property type="project" value="InterPro"/>
</dbReference>
<dbReference type="PROSITE" id="PS50975">
    <property type="entry name" value="ATP_GRASP"/>
    <property type="match status" value="1"/>
</dbReference>
<evidence type="ECO:0000259" key="2">
    <source>
        <dbReference type="PROSITE" id="PS50975"/>
    </source>
</evidence>
<dbReference type="Proteomes" id="UP000530928">
    <property type="component" value="Unassembled WGS sequence"/>
</dbReference>
<dbReference type="PANTHER" id="PTHR21621:SF0">
    <property type="entry name" value="BETA-CITRYLGLUTAMATE SYNTHASE B-RELATED"/>
    <property type="match status" value="1"/>
</dbReference>
<feature type="domain" description="ATP-grasp" evidence="2">
    <location>
        <begin position="110"/>
        <end position="299"/>
    </location>
</feature>
<proteinExistence type="predicted"/>
<dbReference type="RefSeq" id="WP_181610238.1">
    <property type="nucleotide sequence ID" value="NZ_BAABAM010000002.1"/>
</dbReference>
<evidence type="ECO:0000313" key="3">
    <source>
        <dbReference type="EMBL" id="MBA2891443.1"/>
    </source>
</evidence>
<dbReference type="GO" id="GO:0009432">
    <property type="term" value="P:SOS response"/>
    <property type="evidence" value="ECO:0007669"/>
    <property type="project" value="TreeGrafter"/>
</dbReference>
<gene>
    <name evidence="3" type="ORF">HNR30_002784</name>
</gene>
<organism evidence="3 4">
    <name type="scientific">Nonomuraea soli</name>
    <dbReference type="NCBI Taxonomy" id="1032476"/>
    <lineage>
        <taxon>Bacteria</taxon>
        <taxon>Bacillati</taxon>
        <taxon>Actinomycetota</taxon>
        <taxon>Actinomycetes</taxon>
        <taxon>Streptosporangiales</taxon>
        <taxon>Streptosporangiaceae</taxon>
        <taxon>Nonomuraea</taxon>
    </lineage>
</organism>
<dbReference type="EMBL" id="JACDUR010000003">
    <property type="protein sequence ID" value="MBA2891443.1"/>
    <property type="molecule type" value="Genomic_DNA"/>
</dbReference>
<dbReference type="Gene3D" id="3.30.470.20">
    <property type="entry name" value="ATP-grasp fold, B domain"/>
    <property type="match status" value="1"/>
</dbReference>
<name>A0A7W0HQ18_9ACTN</name>
<reference evidence="3 4" key="1">
    <citation type="submission" date="2020-07" db="EMBL/GenBank/DDBJ databases">
        <title>Genomic Encyclopedia of Type Strains, Phase IV (KMG-IV): sequencing the most valuable type-strain genomes for metagenomic binning, comparative biology and taxonomic classification.</title>
        <authorList>
            <person name="Goeker M."/>
        </authorList>
    </citation>
    <scope>NUCLEOTIDE SEQUENCE [LARGE SCALE GENOMIC DNA]</scope>
    <source>
        <strain evidence="3 4">DSM 45533</strain>
    </source>
</reference>
<dbReference type="GO" id="GO:0005737">
    <property type="term" value="C:cytoplasm"/>
    <property type="evidence" value="ECO:0007669"/>
    <property type="project" value="TreeGrafter"/>
</dbReference>
<evidence type="ECO:0000313" key="4">
    <source>
        <dbReference type="Proteomes" id="UP000530928"/>
    </source>
</evidence>
<dbReference type="PANTHER" id="PTHR21621">
    <property type="entry name" value="RIBOSOMAL PROTEIN S6 MODIFICATION PROTEIN"/>
    <property type="match status" value="1"/>
</dbReference>
<dbReference type="GO" id="GO:0005524">
    <property type="term" value="F:ATP binding"/>
    <property type="evidence" value="ECO:0007669"/>
    <property type="project" value="UniProtKB-UniRule"/>
</dbReference>
<evidence type="ECO:0000256" key="1">
    <source>
        <dbReference type="PROSITE-ProRule" id="PRU00409"/>
    </source>
</evidence>
<dbReference type="GO" id="GO:0018169">
    <property type="term" value="F:ribosomal S6-glutamic acid ligase activity"/>
    <property type="evidence" value="ECO:0007669"/>
    <property type="project" value="TreeGrafter"/>
</dbReference>
<dbReference type="InterPro" id="IPR011761">
    <property type="entry name" value="ATP-grasp"/>
</dbReference>
<sequence>MMLLILSRRGDTTVDLVLPKLARRGVDSLMWDPGDSGHRLTATVRGSEIGVRLGRTDLAEVSAVWVRRPGRPAGQIWASFLTDVWELLPATWFPCSPSREARADNKLAQLALAARLGLRIPETTVTSDPHELGLAYARANGRLIAKPPSRRAISVDGEEHLYYTTLVSRRHLASRHRLRHEPVTLQPYVEKSVEIRVTVVGERVFPVEIDSQAARTTRVDWRLADSSRVRNSPHDLPADVADRCRELTRELGLAYGAIDLIRTPEGEYVFLELNPNGQWEGHERLAGVPISDAVADWLAAAVRKDTA</sequence>
<keyword evidence="1" id="KW-0067">ATP-binding</keyword>
<dbReference type="SUPFAM" id="SSF56059">
    <property type="entry name" value="Glutathione synthetase ATP-binding domain-like"/>
    <property type="match status" value="1"/>
</dbReference>
<protein>
    <recommendedName>
        <fullName evidence="2">ATP-grasp domain-containing protein</fullName>
    </recommendedName>
</protein>
<comment type="caution">
    <text evidence="3">The sequence shown here is derived from an EMBL/GenBank/DDBJ whole genome shotgun (WGS) entry which is preliminary data.</text>
</comment>